<accession>A0A385DEJ1</accession>
<protein>
    <submittedName>
        <fullName evidence="1">Uncharacterized protein</fullName>
    </submittedName>
</protein>
<dbReference type="EMBL" id="CP031742">
    <property type="protein sequence ID" value="AXQ56097.1"/>
    <property type="molecule type" value="Genomic_DNA"/>
</dbReference>
<dbReference type="GeneID" id="300115820"/>
<dbReference type="AlphaFoldDB" id="A0A385DEJ1"/>
<dbReference type="RefSeq" id="WP_117349702.1">
    <property type="nucleotide sequence ID" value="NZ_CP031742.1"/>
</dbReference>
<evidence type="ECO:0000313" key="2">
    <source>
        <dbReference type="Proteomes" id="UP000259636"/>
    </source>
</evidence>
<name>A0A385DEJ1_9ACTN</name>
<evidence type="ECO:0000313" key="1">
    <source>
        <dbReference type="EMBL" id="AXQ56097.1"/>
    </source>
</evidence>
<proteinExistence type="predicted"/>
<organism evidence="1 2">
    <name type="scientific">Streptomyces koyangensis</name>
    <dbReference type="NCBI Taxonomy" id="188770"/>
    <lineage>
        <taxon>Bacteria</taxon>
        <taxon>Bacillati</taxon>
        <taxon>Actinomycetota</taxon>
        <taxon>Actinomycetes</taxon>
        <taxon>Kitasatosporales</taxon>
        <taxon>Streptomycetaceae</taxon>
        <taxon>Streptomyces</taxon>
        <taxon>Streptomyces aurantiacus group</taxon>
    </lineage>
</organism>
<reference evidence="1 2" key="1">
    <citation type="submission" date="2018-08" db="EMBL/GenBank/DDBJ databases">
        <authorList>
            <person name="Ferrada E.E."/>
            <person name="Latorre B.A."/>
        </authorList>
    </citation>
    <scope>NUCLEOTIDE SEQUENCE [LARGE SCALE GENOMIC DNA]</scope>
    <source>
        <strain evidence="1 2">VK-A60T</strain>
    </source>
</reference>
<dbReference type="KEGG" id="sky:D0C37_16740"/>
<gene>
    <name evidence="1" type="ORF">D0C37_16740</name>
</gene>
<dbReference type="Proteomes" id="UP000259636">
    <property type="component" value="Chromosome"/>
</dbReference>
<sequence>MSYPHLPTTQAAVLAVREVARHFHRTGEVTEEIGADRVSRAPGSTPSPWTTDAEALLPHEAYIELSGRPSVRVRLYADGDASVCVEGVDCPDLDRDVVPAFLASVYGGLAHLRRRAFPPSCHLVVPLPCGTERRVYVSPLELTGWLLSRRR</sequence>